<evidence type="ECO:0000259" key="5">
    <source>
        <dbReference type="PROSITE" id="PS50932"/>
    </source>
</evidence>
<dbReference type="GO" id="GO:0000976">
    <property type="term" value="F:transcription cis-regulatory region binding"/>
    <property type="evidence" value="ECO:0007669"/>
    <property type="project" value="TreeGrafter"/>
</dbReference>
<proteinExistence type="predicted"/>
<dbReference type="CDD" id="cd01392">
    <property type="entry name" value="HTH_LacI"/>
    <property type="match status" value="1"/>
</dbReference>
<evidence type="ECO:0000313" key="6">
    <source>
        <dbReference type="EMBL" id="QIK71174.1"/>
    </source>
</evidence>
<accession>A0A6G7Y2R3</accession>
<organism evidence="6 7">
    <name type="scientific">Propioniciclava coleopterorum</name>
    <dbReference type="NCBI Taxonomy" id="2714937"/>
    <lineage>
        <taxon>Bacteria</taxon>
        <taxon>Bacillati</taxon>
        <taxon>Actinomycetota</taxon>
        <taxon>Actinomycetes</taxon>
        <taxon>Propionibacteriales</taxon>
        <taxon>Propionibacteriaceae</taxon>
        <taxon>Propioniciclava</taxon>
    </lineage>
</organism>
<dbReference type="SUPFAM" id="SSF47413">
    <property type="entry name" value="lambda repressor-like DNA-binding domains"/>
    <property type="match status" value="1"/>
</dbReference>
<evidence type="ECO:0000256" key="1">
    <source>
        <dbReference type="ARBA" id="ARBA00023015"/>
    </source>
</evidence>
<dbReference type="PANTHER" id="PTHR30146:SF155">
    <property type="entry name" value="ALANINE RACEMASE"/>
    <property type="match status" value="1"/>
</dbReference>
<gene>
    <name evidence="6" type="ORF">G7070_01325</name>
</gene>
<dbReference type="InterPro" id="IPR029475">
    <property type="entry name" value="DUF6807"/>
</dbReference>
<keyword evidence="7" id="KW-1185">Reference proteome</keyword>
<dbReference type="Gene3D" id="1.10.260.40">
    <property type="entry name" value="lambda repressor-like DNA-binding domains"/>
    <property type="match status" value="1"/>
</dbReference>
<dbReference type="KEGG" id="prv:G7070_01325"/>
<evidence type="ECO:0000256" key="2">
    <source>
        <dbReference type="ARBA" id="ARBA00023125"/>
    </source>
</evidence>
<sequence length="617" mass="65712">MSPATVSRVMNGQTTVDPVLAERVRRVASELAYHPSSAARSLSLGRTQAIAVLVPELGNPMFQRIVEGIMESASAAGYRVLVTETGPDPDLELQMARDARARCDAVLWVSPRATDEALVPTLAEIQPALVVGRPAGSAVCPPGLTIDYRAGIHIAVDHLIGLGHQDIVYLGGPAESSGDRARRDAWEEVQADHPYLRVVSLRAGYQMQDGFEAAPRVLDTGASAVVAFNDLVAFGLLSHFGQVGVSVPRDVSVVGFDDIDLAGFALPALTTLGVGHRALGDLAWQQLAGLLTGSEQPAGAPFAPRLVARNSTGAAPAAKSRAAHQRQRGRAAIPPQWRTTAGREALLAGDLELAAYHDGSGMPTVHARRPYLHPLRTLGGRVVTAAHPENHRHQYGLSLAPPEVNGTSFWGGRTYVPGSGATLLPNHGQQIVQDHRVVEGDEAALEERLAWLTQTGEVLLEEQRKLSASLLPDGGGWALTWRSVLTASSGDLTFSSPGVRGRPGAGYAGLFWRFAEGRVERLIAPDGEGEPAINGRVVPWVAGVNAQDPLTVVFTQLPGEERPWFGRTSDYTGLGPSLAWDRPLTLPAGESLTLGLRVLLLDALLDRDEIDELTRAT</sequence>
<dbReference type="InterPro" id="IPR010982">
    <property type="entry name" value="Lambda_DNA-bd_dom_sf"/>
</dbReference>
<dbReference type="Pfam" id="PF00356">
    <property type="entry name" value="LacI"/>
    <property type="match status" value="1"/>
</dbReference>
<keyword evidence="2" id="KW-0238">DNA-binding</keyword>
<evidence type="ECO:0000256" key="4">
    <source>
        <dbReference type="SAM" id="MobiDB-lite"/>
    </source>
</evidence>
<keyword evidence="3" id="KW-0804">Transcription</keyword>
<evidence type="ECO:0000256" key="3">
    <source>
        <dbReference type="ARBA" id="ARBA00023163"/>
    </source>
</evidence>
<dbReference type="CDD" id="cd06267">
    <property type="entry name" value="PBP1_LacI_sugar_binding-like"/>
    <property type="match status" value="1"/>
</dbReference>
<dbReference type="AlphaFoldDB" id="A0A6G7Y2R3"/>
<dbReference type="Pfam" id="PF14100">
    <property type="entry name" value="DUF6807"/>
    <property type="match status" value="1"/>
</dbReference>
<feature type="region of interest" description="Disordered" evidence="4">
    <location>
        <begin position="311"/>
        <end position="335"/>
    </location>
</feature>
<evidence type="ECO:0000313" key="7">
    <source>
        <dbReference type="Proteomes" id="UP000501058"/>
    </source>
</evidence>
<reference evidence="6 7" key="1">
    <citation type="submission" date="2020-03" db="EMBL/GenBank/DDBJ databases">
        <title>Propioniciclava sp. nov., isolated from Hydrophilus acuminatus.</title>
        <authorList>
            <person name="Hyun D.-W."/>
            <person name="Bae J.-W."/>
        </authorList>
    </citation>
    <scope>NUCLEOTIDE SEQUENCE [LARGE SCALE GENOMIC DNA]</scope>
    <source>
        <strain evidence="6 7">HDW11</strain>
    </source>
</reference>
<dbReference type="PANTHER" id="PTHR30146">
    <property type="entry name" value="LACI-RELATED TRANSCRIPTIONAL REPRESSOR"/>
    <property type="match status" value="1"/>
</dbReference>
<dbReference type="SMART" id="SM00354">
    <property type="entry name" value="HTH_LACI"/>
    <property type="match status" value="1"/>
</dbReference>
<feature type="domain" description="HTH lacI-type" evidence="5">
    <location>
        <begin position="1"/>
        <end position="44"/>
    </location>
</feature>
<dbReference type="InterPro" id="IPR046335">
    <property type="entry name" value="LacI/GalR-like_sensor"/>
</dbReference>
<dbReference type="EMBL" id="CP049865">
    <property type="protein sequence ID" value="QIK71174.1"/>
    <property type="molecule type" value="Genomic_DNA"/>
</dbReference>
<dbReference type="Gene3D" id="3.40.50.2300">
    <property type="match status" value="2"/>
</dbReference>
<dbReference type="Proteomes" id="UP000501058">
    <property type="component" value="Chromosome"/>
</dbReference>
<dbReference type="InterPro" id="IPR000843">
    <property type="entry name" value="HTH_LacI"/>
</dbReference>
<dbReference type="SUPFAM" id="SSF53822">
    <property type="entry name" value="Periplasmic binding protein-like I"/>
    <property type="match status" value="1"/>
</dbReference>
<dbReference type="Pfam" id="PF13377">
    <property type="entry name" value="Peripla_BP_3"/>
    <property type="match status" value="1"/>
</dbReference>
<dbReference type="GO" id="GO:0003700">
    <property type="term" value="F:DNA-binding transcription factor activity"/>
    <property type="evidence" value="ECO:0007669"/>
    <property type="project" value="TreeGrafter"/>
</dbReference>
<protein>
    <submittedName>
        <fullName evidence="6">Substrate-binding domain-containing protein</fullName>
    </submittedName>
</protein>
<keyword evidence="1" id="KW-0805">Transcription regulation</keyword>
<name>A0A6G7Y2R3_9ACTN</name>
<dbReference type="InterPro" id="IPR028082">
    <property type="entry name" value="Peripla_BP_I"/>
</dbReference>
<dbReference type="PROSITE" id="PS50932">
    <property type="entry name" value="HTH_LACI_2"/>
    <property type="match status" value="1"/>
</dbReference>